<keyword evidence="5" id="KW-0028">Amino-acid biosynthesis</keyword>
<evidence type="ECO:0000256" key="6">
    <source>
        <dbReference type="ARBA" id="ARBA00022723"/>
    </source>
</evidence>
<dbReference type="STRING" id="431595.K3XBL2"/>
<keyword evidence="13" id="KW-1185">Reference proteome</keyword>
<dbReference type="OMA" id="ANYFIGF"/>
<evidence type="ECO:0000256" key="1">
    <source>
        <dbReference type="ARBA" id="ARBA00001946"/>
    </source>
</evidence>
<keyword evidence="7" id="KW-0378">Hydrolase</keyword>
<feature type="active site" description="Nucleophile" evidence="11">
    <location>
        <position position="52"/>
    </location>
</feature>
<reference evidence="13" key="2">
    <citation type="submission" date="2010-04" db="EMBL/GenBank/DDBJ databases">
        <authorList>
            <person name="Buell R."/>
            <person name="Hamilton J."/>
            <person name="Hostetler J."/>
        </authorList>
    </citation>
    <scope>NUCLEOTIDE SEQUENCE [LARGE SCALE GENOMIC DNA]</scope>
    <source>
        <strain evidence="13">DAOM:BR144</strain>
    </source>
</reference>
<evidence type="ECO:0000256" key="9">
    <source>
        <dbReference type="ARBA" id="ARBA00023299"/>
    </source>
</evidence>
<proteinExistence type="inferred from homology"/>
<comment type="similarity">
    <text evidence="3">Belongs to the HAD-like hydrolase superfamily. SerB family.</text>
</comment>
<reference evidence="13" key="1">
    <citation type="journal article" date="2010" name="Genome Biol.">
        <title>Genome sequence of the necrotrophic plant pathogen Pythium ultimum reveals original pathogenicity mechanisms and effector repertoire.</title>
        <authorList>
            <person name="Levesque C.A."/>
            <person name="Brouwer H."/>
            <person name="Cano L."/>
            <person name="Hamilton J.P."/>
            <person name="Holt C."/>
            <person name="Huitema E."/>
            <person name="Raffaele S."/>
            <person name="Robideau G.P."/>
            <person name="Thines M."/>
            <person name="Win J."/>
            <person name="Zerillo M.M."/>
            <person name="Beakes G.W."/>
            <person name="Boore J.L."/>
            <person name="Busam D."/>
            <person name="Dumas B."/>
            <person name="Ferriera S."/>
            <person name="Fuerstenberg S.I."/>
            <person name="Gachon C.M."/>
            <person name="Gaulin E."/>
            <person name="Govers F."/>
            <person name="Grenville-Briggs L."/>
            <person name="Horner N."/>
            <person name="Hostetler J."/>
            <person name="Jiang R.H."/>
            <person name="Johnson J."/>
            <person name="Krajaejun T."/>
            <person name="Lin H."/>
            <person name="Meijer H.J."/>
            <person name="Moore B."/>
            <person name="Morris P."/>
            <person name="Phuntmart V."/>
            <person name="Puiu D."/>
            <person name="Shetty J."/>
            <person name="Stajich J.E."/>
            <person name="Tripathy S."/>
            <person name="Wawra S."/>
            <person name="van West P."/>
            <person name="Whitty B.R."/>
            <person name="Coutinho P.M."/>
            <person name="Henrissat B."/>
            <person name="Martin F."/>
            <person name="Thomas P.D."/>
            <person name="Tyler B.M."/>
            <person name="De Vries R.P."/>
            <person name="Kamoun S."/>
            <person name="Yandell M."/>
            <person name="Tisserat N."/>
            <person name="Buell C.R."/>
        </authorList>
    </citation>
    <scope>NUCLEOTIDE SEQUENCE</scope>
    <source>
        <strain evidence="13">DAOM:BR144</strain>
    </source>
</reference>
<dbReference type="Pfam" id="PF00702">
    <property type="entry name" value="Hydrolase"/>
    <property type="match status" value="1"/>
</dbReference>
<dbReference type="SUPFAM" id="SSF56784">
    <property type="entry name" value="HAD-like"/>
    <property type="match status" value="1"/>
</dbReference>
<comment type="cofactor">
    <cofactor evidence="1">
        <name>Mg(2+)</name>
        <dbReference type="ChEBI" id="CHEBI:18420"/>
    </cofactor>
</comment>
<evidence type="ECO:0000256" key="7">
    <source>
        <dbReference type="ARBA" id="ARBA00022801"/>
    </source>
</evidence>
<evidence type="ECO:0000256" key="2">
    <source>
        <dbReference type="ARBA" id="ARBA00005135"/>
    </source>
</evidence>
<protein>
    <recommendedName>
        <fullName evidence="4">phosphoserine phosphatase</fullName>
        <ecNumber evidence="4">3.1.3.3</ecNumber>
    </recommendedName>
    <alternativeName>
        <fullName evidence="10">O-phosphoserine phosphohydrolase</fullName>
    </alternativeName>
</protein>
<dbReference type="GO" id="GO:0006564">
    <property type="term" value="P:L-serine biosynthetic process"/>
    <property type="evidence" value="ECO:0007669"/>
    <property type="project" value="UniProtKB-KW"/>
</dbReference>
<evidence type="ECO:0000256" key="10">
    <source>
        <dbReference type="ARBA" id="ARBA00031693"/>
    </source>
</evidence>
<dbReference type="InterPro" id="IPR050582">
    <property type="entry name" value="HAD-like_SerB"/>
</dbReference>
<accession>K3XBL2</accession>
<dbReference type="Proteomes" id="UP000019132">
    <property type="component" value="Unassembled WGS sequence"/>
</dbReference>
<name>K3XBL2_GLOUD</name>
<keyword evidence="8" id="KW-0460">Magnesium</keyword>
<evidence type="ECO:0000256" key="8">
    <source>
        <dbReference type="ARBA" id="ARBA00022842"/>
    </source>
</evidence>
<dbReference type="InterPro" id="IPR004469">
    <property type="entry name" value="PSP"/>
</dbReference>
<sequence length="259" mass="28177">MRTDFVLIPSSAFDRSSSAASAAVIQTGARTRAFATQPVKELWRSVGAVCFDVDSTVCEDEGIDVLAEHCGAGAAVKEWTNKAMNGNVKFEDALAARLNIITPSRTDIQNCLQAHPPKLTKGIKELISALHLNNIDVFLVSGGFRLMIEPVAEQLNIPLRNIYANTIFFDNDGKYAGFDDTELTSRDGGKADAVNLIKKMHGHKVMAMIGDGVTDLQARPPADLFIGFGGIVTRQVVKENADWFVTDFTDLTTQLMLSK</sequence>
<keyword evidence="9" id="KW-0718">Serine biosynthesis</keyword>
<reference evidence="12" key="3">
    <citation type="submission" date="2015-02" db="UniProtKB">
        <authorList>
            <consortium name="EnsemblProtists"/>
        </authorList>
    </citation>
    <scope>IDENTIFICATION</scope>
    <source>
        <strain evidence="12">DAOM BR144</strain>
    </source>
</reference>
<dbReference type="GO" id="GO:0036424">
    <property type="term" value="F:L-phosphoserine phosphatase activity"/>
    <property type="evidence" value="ECO:0007669"/>
    <property type="project" value="InterPro"/>
</dbReference>
<evidence type="ECO:0000256" key="5">
    <source>
        <dbReference type="ARBA" id="ARBA00022605"/>
    </source>
</evidence>
<dbReference type="NCBIfam" id="TIGR01488">
    <property type="entry name" value="HAD-SF-IB"/>
    <property type="match status" value="1"/>
</dbReference>
<evidence type="ECO:0000256" key="3">
    <source>
        <dbReference type="ARBA" id="ARBA00009184"/>
    </source>
</evidence>
<dbReference type="EnsemblProtists" id="PYU1_T014611">
    <property type="protein sequence ID" value="PYU1_T014611"/>
    <property type="gene ID" value="PYU1_G014580"/>
</dbReference>
<dbReference type="CDD" id="cd04309">
    <property type="entry name" value="HAD_PSP_eu"/>
    <property type="match status" value="1"/>
</dbReference>
<dbReference type="GO" id="GO:0005737">
    <property type="term" value="C:cytoplasm"/>
    <property type="evidence" value="ECO:0007669"/>
    <property type="project" value="TreeGrafter"/>
</dbReference>
<dbReference type="Gene3D" id="1.10.150.210">
    <property type="entry name" value="Phosphoserine phosphatase, domain 2"/>
    <property type="match status" value="1"/>
</dbReference>
<comment type="pathway">
    <text evidence="2">Amino-acid biosynthesis; L-serine biosynthesis; L-serine from 3-phospho-D-glycerate: step 3/3.</text>
</comment>
<feature type="active site" description="Proton donor" evidence="11">
    <location>
        <position position="54"/>
    </location>
</feature>
<dbReference type="PANTHER" id="PTHR43344:SF2">
    <property type="entry name" value="PHOSPHOSERINE PHOSPHATASE"/>
    <property type="match status" value="1"/>
</dbReference>
<keyword evidence="6" id="KW-0479">Metal-binding</keyword>
<dbReference type="AlphaFoldDB" id="K3XBL2"/>
<dbReference type="FunFam" id="3.40.50.1000:FF:000158">
    <property type="entry name" value="Phosphoserine phosphatase SerB"/>
    <property type="match status" value="1"/>
</dbReference>
<dbReference type="PANTHER" id="PTHR43344">
    <property type="entry name" value="PHOSPHOSERINE PHOSPHATASE"/>
    <property type="match status" value="1"/>
</dbReference>
<dbReference type="GO" id="GO:0000287">
    <property type="term" value="F:magnesium ion binding"/>
    <property type="evidence" value="ECO:0007669"/>
    <property type="project" value="TreeGrafter"/>
</dbReference>
<evidence type="ECO:0000313" key="13">
    <source>
        <dbReference type="Proteomes" id="UP000019132"/>
    </source>
</evidence>
<dbReference type="Gene3D" id="3.40.50.1000">
    <property type="entry name" value="HAD superfamily/HAD-like"/>
    <property type="match status" value="1"/>
</dbReference>
<dbReference type="FunFam" id="1.10.150.210:FF:000003">
    <property type="entry name" value="Phosphoserine phosphatase SerB"/>
    <property type="match status" value="1"/>
</dbReference>
<dbReference type="InParanoid" id="K3XBL2"/>
<dbReference type="VEuPathDB" id="FungiDB:PYU1_G014580"/>
<dbReference type="InterPro" id="IPR036412">
    <property type="entry name" value="HAD-like_sf"/>
</dbReference>
<dbReference type="HOGENOM" id="CLU_036368_2_1_1"/>
<dbReference type="EC" id="3.1.3.3" evidence="4"/>
<evidence type="ECO:0000313" key="12">
    <source>
        <dbReference type="EnsemblProtists" id="PYU1_T014611"/>
    </source>
</evidence>
<dbReference type="EMBL" id="GL376618">
    <property type="status" value="NOT_ANNOTATED_CDS"/>
    <property type="molecule type" value="Genomic_DNA"/>
</dbReference>
<dbReference type="UniPathway" id="UPA00135">
    <property type="reaction ID" value="UER00198"/>
</dbReference>
<dbReference type="InterPro" id="IPR023214">
    <property type="entry name" value="HAD_sf"/>
</dbReference>
<dbReference type="eggNOG" id="KOG1615">
    <property type="taxonomic scope" value="Eukaryota"/>
</dbReference>
<organism evidence="12 13">
    <name type="scientific">Globisporangium ultimum (strain ATCC 200006 / CBS 805.95 / DAOM BR144)</name>
    <name type="common">Pythium ultimum</name>
    <dbReference type="NCBI Taxonomy" id="431595"/>
    <lineage>
        <taxon>Eukaryota</taxon>
        <taxon>Sar</taxon>
        <taxon>Stramenopiles</taxon>
        <taxon>Oomycota</taxon>
        <taxon>Peronosporomycetes</taxon>
        <taxon>Pythiales</taxon>
        <taxon>Pythiaceae</taxon>
        <taxon>Globisporangium</taxon>
    </lineage>
</organism>
<evidence type="ECO:0000256" key="4">
    <source>
        <dbReference type="ARBA" id="ARBA00012640"/>
    </source>
</evidence>
<dbReference type="NCBIfam" id="TIGR00338">
    <property type="entry name" value="serB"/>
    <property type="match status" value="1"/>
</dbReference>
<evidence type="ECO:0000256" key="11">
    <source>
        <dbReference type="PIRSR" id="PIRSR604469-1"/>
    </source>
</evidence>